<sequence length="189" mass="21095">MALVPKQWYASTSPNERNNYVEILARKSGFIAWFLALIKVDPTFFMSVSHRQVVYQASNLMGYQKIILPIDSISSSFFGYHKPWKAAIAIFFVSIAVGSSIIDATHSAMGGMTAMLIGLIIAVTYYFLNKELFIGITDNNGEKFALILKRSVLEGQDINEQQMELVTRIVLTVIDNQKSQKLISSSISS</sequence>
<keyword evidence="3" id="KW-1185">Reference proteome</keyword>
<dbReference type="RefSeq" id="WP_313866874.1">
    <property type="nucleotide sequence ID" value="NZ_CP132507.1"/>
</dbReference>
<proteinExistence type="predicted"/>
<reference evidence="2 3" key="1">
    <citation type="submission" date="2023-08" db="EMBL/GenBank/DDBJ databases">
        <title>Rhodoferax potami sp. nov. and Rhodoferax mekongensis sp. nov., isolated from the Mekong River in Thailand.</title>
        <authorList>
            <person name="Kitikhun S."/>
            <person name="Charoenyingcharoen P."/>
            <person name="Siriarchawattana P."/>
            <person name="Likhitrattanapisal S."/>
            <person name="Nilsakha T."/>
            <person name="Chanpet A."/>
            <person name="Rattanawaree P."/>
            <person name="Ingsriswang S."/>
        </authorList>
    </citation>
    <scope>NUCLEOTIDE SEQUENCE [LARGE SCALE GENOMIC DNA]</scope>
    <source>
        <strain evidence="2 3">TBRC 17307</strain>
    </source>
</reference>
<organism evidence="2 3">
    <name type="scientific">Rhodoferax mekongensis</name>
    <dbReference type="NCBI Taxonomy" id="3068341"/>
    <lineage>
        <taxon>Bacteria</taxon>
        <taxon>Pseudomonadati</taxon>
        <taxon>Pseudomonadota</taxon>
        <taxon>Betaproteobacteria</taxon>
        <taxon>Burkholderiales</taxon>
        <taxon>Comamonadaceae</taxon>
        <taxon>Rhodoferax</taxon>
    </lineage>
</organism>
<keyword evidence="1" id="KW-0472">Membrane</keyword>
<evidence type="ECO:0000313" key="3">
    <source>
        <dbReference type="Proteomes" id="UP001302257"/>
    </source>
</evidence>
<dbReference type="EMBL" id="CP132507">
    <property type="protein sequence ID" value="WNO04003.1"/>
    <property type="molecule type" value="Genomic_DNA"/>
</dbReference>
<protein>
    <submittedName>
        <fullName evidence="2">Uncharacterized protein</fullName>
    </submittedName>
</protein>
<dbReference type="Proteomes" id="UP001302257">
    <property type="component" value="Chromosome"/>
</dbReference>
<keyword evidence="1" id="KW-0812">Transmembrane</keyword>
<evidence type="ECO:0000313" key="2">
    <source>
        <dbReference type="EMBL" id="WNO04003.1"/>
    </source>
</evidence>
<feature type="transmembrane region" description="Helical" evidence="1">
    <location>
        <begin position="108"/>
        <end position="128"/>
    </location>
</feature>
<feature type="transmembrane region" description="Helical" evidence="1">
    <location>
        <begin position="84"/>
        <end position="102"/>
    </location>
</feature>
<accession>A0ABZ0AWK4</accession>
<name>A0ABZ0AWK4_9BURK</name>
<gene>
    <name evidence="2" type="ORF">RAN89_13935</name>
</gene>
<evidence type="ECO:0000256" key="1">
    <source>
        <dbReference type="SAM" id="Phobius"/>
    </source>
</evidence>
<keyword evidence="1" id="KW-1133">Transmembrane helix</keyword>